<evidence type="ECO:0000313" key="6">
    <source>
        <dbReference type="Proteomes" id="UP000002770"/>
    </source>
</evidence>
<keyword evidence="4" id="KW-0812">Transmembrane</keyword>
<dbReference type="STRING" id="658187.LDG_5851"/>
<evidence type="ECO:0000256" key="2">
    <source>
        <dbReference type="ARBA" id="ARBA00023043"/>
    </source>
</evidence>
<keyword evidence="2 3" id="KW-0040">ANK repeat</keyword>
<dbReference type="EMBL" id="JH413805">
    <property type="protein sequence ID" value="EHL32068.1"/>
    <property type="molecule type" value="Genomic_DNA"/>
</dbReference>
<name>G9EKV7_9GAMM</name>
<proteinExistence type="predicted"/>
<evidence type="ECO:0000313" key="5">
    <source>
        <dbReference type="EMBL" id="EHL32068.1"/>
    </source>
</evidence>
<dbReference type="Proteomes" id="UP000002770">
    <property type="component" value="Unassembled WGS sequence"/>
</dbReference>
<feature type="repeat" description="ANK" evidence="3">
    <location>
        <begin position="317"/>
        <end position="350"/>
    </location>
</feature>
<evidence type="ECO:0000256" key="1">
    <source>
        <dbReference type="ARBA" id="ARBA00022737"/>
    </source>
</evidence>
<evidence type="ECO:0000256" key="3">
    <source>
        <dbReference type="PROSITE-ProRule" id="PRU00023"/>
    </source>
</evidence>
<dbReference type="Gene3D" id="1.25.40.20">
    <property type="entry name" value="Ankyrin repeat-containing domain"/>
    <property type="match status" value="1"/>
</dbReference>
<dbReference type="eggNOG" id="COG0666">
    <property type="taxonomic scope" value="Bacteria"/>
</dbReference>
<dbReference type="PROSITE" id="PS50297">
    <property type="entry name" value="ANK_REP_REGION"/>
    <property type="match status" value="1"/>
</dbReference>
<keyword evidence="4" id="KW-1133">Transmembrane helix</keyword>
<feature type="transmembrane region" description="Helical" evidence="4">
    <location>
        <begin position="549"/>
        <end position="567"/>
    </location>
</feature>
<accession>G9EKV7</accession>
<protein>
    <submittedName>
        <fullName evidence="5">Uncharacterized protein</fullName>
    </submittedName>
</protein>
<dbReference type="HOGENOM" id="CLU_447453_0_0_6"/>
<dbReference type="PANTHER" id="PTHR24198:SF165">
    <property type="entry name" value="ANKYRIN REPEAT-CONTAINING PROTEIN-RELATED"/>
    <property type="match status" value="1"/>
</dbReference>
<dbReference type="SMART" id="SM00248">
    <property type="entry name" value="ANK"/>
    <property type="match status" value="5"/>
</dbReference>
<dbReference type="InterPro" id="IPR002110">
    <property type="entry name" value="Ankyrin_rpt"/>
</dbReference>
<dbReference type="AlphaFoldDB" id="G9EKV7"/>
<dbReference type="PROSITE" id="PS50088">
    <property type="entry name" value="ANK_REPEAT"/>
    <property type="match status" value="2"/>
</dbReference>
<dbReference type="Pfam" id="PF12796">
    <property type="entry name" value="Ank_2"/>
    <property type="match status" value="2"/>
</dbReference>
<feature type="repeat" description="ANK" evidence="3">
    <location>
        <begin position="351"/>
        <end position="373"/>
    </location>
</feature>
<keyword evidence="1" id="KW-0677">Repeat</keyword>
<gene>
    <name evidence="5" type="ORF">LDG_5851</name>
</gene>
<evidence type="ECO:0000256" key="4">
    <source>
        <dbReference type="SAM" id="Phobius"/>
    </source>
</evidence>
<dbReference type="SUPFAM" id="SSF48403">
    <property type="entry name" value="Ankyrin repeat"/>
    <property type="match status" value="1"/>
</dbReference>
<dbReference type="PANTHER" id="PTHR24198">
    <property type="entry name" value="ANKYRIN REPEAT AND PROTEIN KINASE DOMAIN-CONTAINING PROTEIN"/>
    <property type="match status" value="1"/>
</dbReference>
<dbReference type="InterPro" id="IPR036770">
    <property type="entry name" value="Ankyrin_rpt-contain_sf"/>
</dbReference>
<sequence>MSATYNKRNFEIVLMQLSHTDLVELAKILGYNKNLQGICNGFSVMLAQAVLLEQEEMFFTRLRLIEEYKGNFNQLAKEIERVKQQVKAGQTLNQVETNLLEIIAFFDGIAIAHCPLNQREVFAGKYISQLNIEAVYAVMGSKALETFNMPVGIVSNESHVFTPKELTNYFHGLEDTLSKTNSIIPLLFYSDNHAVLASYDKTKKIWRYVDSNLLNQTENGYLELTSEQLAATIRNALYGMQFYMAFNLAAISNTIDANDQLLFNAFNSKYPVVLEHATRYDINQMGLLSMACQYGHLRTVQQLLQFPIININKGNKDGSTAFWFACEKGHVELVKLLLQQSGIDINQINNKGASPFYMACSNGHIEIVRLLMQQEGIITDNAPLGCLNAFSTACLFGYVEIVKLFLRPGKIDINQTFNLNDALNLAFLQGHVEVIRQLLQQKGIDVNLAQFNLYLEGMSAQQQSIIRLYFRIKEMEVYGNSLYAIDRDKALIVLELVQALHKKLDQFYDESSSKQFSVEQFNQFATEFKHLLHSQDASLNEYRASWKTIVANILLALTGIGLLAIVVKTAFSVVKSSTQCAWHSCLFFSKTACQENVERVEESFAYAFNC</sequence>
<keyword evidence="4" id="KW-0472">Membrane</keyword>
<organism evidence="5 6">
    <name type="scientific">Legionella drancourtii LLAP12</name>
    <dbReference type="NCBI Taxonomy" id="658187"/>
    <lineage>
        <taxon>Bacteria</taxon>
        <taxon>Pseudomonadati</taxon>
        <taxon>Pseudomonadota</taxon>
        <taxon>Gammaproteobacteria</taxon>
        <taxon>Legionellales</taxon>
        <taxon>Legionellaceae</taxon>
        <taxon>Legionella</taxon>
    </lineage>
</organism>
<keyword evidence="6" id="KW-1185">Reference proteome</keyword>
<dbReference type="InParanoid" id="G9EKV7"/>
<reference evidence="5 6" key="1">
    <citation type="journal article" date="2011" name="BMC Genomics">
        <title>Insight into cross-talk between intra-amoebal pathogens.</title>
        <authorList>
            <person name="Gimenez G."/>
            <person name="Bertelli C."/>
            <person name="Moliner C."/>
            <person name="Robert C."/>
            <person name="Raoult D."/>
            <person name="Fournier P.E."/>
            <person name="Greub G."/>
        </authorList>
    </citation>
    <scope>NUCLEOTIDE SEQUENCE [LARGE SCALE GENOMIC DNA]</scope>
    <source>
        <strain evidence="5 6">LLAP12</strain>
    </source>
</reference>